<accession>A0AA89C2U1</accession>
<feature type="transmembrane region" description="Helical" evidence="2">
    <location>
        <begin position="94"/>
        <end position="116"/>
    </location>
</feature>
<feature type="region of interest" description="Disordered" evidence="1">
    <location>
        <begin position="197"/>
        <end position="277"/>
    </location>
</feature>
<gene>
    <name evidence="3" type="ORF">FSP39_002906</name>
</gene>
<keyword evidence="2" id="KW-1133">Transmembrane helix</keyword>
<feature type="compositionally biased region" description="Polar residues" evidence="1">
    <location>
        <begin position="371"/>
        <end position="389"/>
    </location>
</feature>
<proteinExistence type="predicted"/>
<feature type="compositionally biased region" description="Polar residues" evidence="1">
    <location>
        <begin position="209"/>
        <end position="219"/>
    </location>
</feature>
<organism evidence="3 4">
    <name type="scientific">Pinctada imbricata</name>
    <name type="common">Atlantic pearl-oyster</name>
    <name type="synonym">Pinctada martensii</name>
    <dbReference type="NCBI Taxonomy" id="66713"/>
    <lineage>
        <taxon>Eukaryota</taxon>
        <taxon>Metazoa</taxon>
        <taxon>Spiralia</taxon>
        <taxon>Lophotrochozoa</taxon>
        <taxon>Mollusca</taxon>
        <taxon>Bivalvia</taxon>
        <taxon>Autobranchia</taxon>
        <taxon>Pteriomorphia</taxon>
        <taxon>Pterioida</taxon>
        <taxon>Pterioidea</taxon>
        <taxon>Pteriidae</taxon>
        <taxon>Pinctada</taxon>
    </lineage>
</organism>
<feature type="compositionally biased region" description="Polar residues" evidence="1">
    <location>
        <begin position="310"/>
        <end position="322"/>
    </location>
</feature>
<protein>
    <submittedName>
        <fullName evidence="3">Uncharacterized protein</fullName>
    </submittedName>
</protein>
<dbReference type="Proteomes" id="UP001186944">
    <property type="component" value="Unassembled WGS sequence"/>
</dbReference>
<feature type="compositionally biased region" description="Basic and acidic residues" evidence="1">
    <location>
        <begin position="295"/>
        <end position="309"/>
    </location>
</feature>
<name>A0AA89C2U1_PINIB</name>
<dbReference type="AlphaFoldDB" id="A0AA89C2U1"/>
<evidence type="ECO:0000313" key="3">
    <source>
        <dbReference type="EMBL" id="KAK3092441.1"/>
    </source>
</evidence>
<keyword evidence="4" id="KW-1185">Reference proteome</keyword>
<keyword evidence="2" id="KW-0812">Transmembrane</keyword>
<evidence type="ECO:0000256" key="2">
    <source>
        <dbReference type="SAM" id="Phobius"/>
    </source>
</evidence>
<dbReference type="EMBL" id="VSWD01000009">
    <property type="protein sequence ID" value="KAK3092441.1"/>
    <property type="molecule type" value="Genomic_DNA"/>
</dbReference>
<reference evidence="3" key="1">
    <citation type="submission" date="2019-08" db="EMBL/GenBank/DDBJ databases">
        <title>The improved chromosome-level genome for the pearl oyster Pinctada fucata martensii using PacBio sequencing and Hi-C.</title>
        <authorList>
            <person name="Zheng Z."/>
        </authorList>
    </citation>
    <scope>NUCLEOTIDE SEQUENCE</scope>
    <source>
        <strain evidence="3">ZZ-2019</strain>
        <tissue evidence="3">Adductor muscle</tissue>
    </source>
</reference>
<feature type="region of interest" description="Disordered" evidence="1">
    <location>
        <begin position="295"/>
        <end position="327"/>
    </location>
</feature>
<keyword evidence="2" id="KW-0472">Membrane</keyword>
<feature type="region of interest" description="Disordered" evidence="1">
    <location>
        <begin position="363"/>
        <end position="390"/>
    </location>
</feature>
<feature type="compositionally biased region" description="Polar residues" evidence="1">
    <location>
        <begin position="243"/>
        <end position="276"/>
    </location>
</feature>
<evidence type="ECO:0000313" key="4">
    <source>
        <dbReference type="Proteomes" id="UP001186944"/>
    </source>
</evidence>
<sequence length="624" mass="71321">MTEKKLCRNPAKDILQIDLFFKKRGGDLQHHLVAAPTATSHNTHCKIQRRHAQKETTWYKERQITEKHKTQMTTHKPTRPMDKRCRLRTAISRWFTMLTLAFLAFCIDVTVCLLNFQGLNPLFAQNGISPNMFGQRPSLRLGFRSQRDHLLDNALNDLESRAFLTDNDAENELKLPAENNYLNIGMMNARQNEIAGTIPGNRRLPLNLNPESSTETSPVQRHMPRVQDSTTILPQIRTESIAFKNQQSSSSQRASETKPAENNPSLKRKLQGTNVNAFMRRRDRFLDLLKDRIKSKMKSSESSHQESKPKTSQNVQTSTKQSELLKGQHRKTMIRELMNIVAKGTDKDFLRFLLRIFIRRMQQNKRKDQESAQSNTTTLQPSTTVTHPKNSYVKLRIPSTYSSSQTVTTPLHMMKSSQPVTTPLHMMKQTDNRAQYAAGNSMNELKTTRQTVNLHLYTTYVTDPSTRKYNPRESSTQQQTTTPIYMKENLKQRAPNTGINSRGPYALTRSIIPVTASTVPLNQASNSFNMQNPSINSPSAVQSSVSNMHRGGSYPFIQSSLKSEFNWISSDNKPRTHKGISEIKVNANILQLNKRTFSHSMNTSIQSNPNSKRFDLKMNHSFQM</sequence>
<comment type="caution">
    <text evidence="3">The sequence shown here is derived from an EMBL/GenBank/DDBJ whole genome shotgun (WGS) entry which is preliminary data.</text>
</comment>
<evidence type="ECO:0000256" key="1">
    <source>
        <dbReference type="SAM" id="MobiDB-lite"/>
    </source>
</evidence>